<evidence type="ECO:0000313" key="8">
    <source>
        <dbReference type="Proteomes" id="UP000770889"/>
    </source>
</evidence>
<accession>A0A944MFN7</accession>
<dbReference type="Pfam" id="PF02630">
    <property type="entry name" value="SCO1-SenC"/>
    <property type="match status" value="1"/>
</dbReference>
<dbReference type="PANTHER" id="PTHR12151:SF25">
    <property type="entry name" value="LINALOOL DEHYDRATASE_ISOMERASE DOMAIN-CONTAINING PROTEIN"/>
    <property type="match status" value="1"/>
</dbReference>
<comment type="similarity">
    <text evidence="1">Belongs to the SCO1/2 family.</text>
</comment>
<evidence type="ECO:0000256" key="3">
    <source>
        <dbReference type="PIRSR" id="PIRSR603782-1"/>
    </source>
</evidence>
<gene>
    <name evidence="7" type="ORF">KME65_18730</name>
</gene>
<reference evidence="7 8" key="1">
    <citation type="submission" date="2021-05" db="EMBL/GenBank/DDBJ databases">
        <title>Genetic and Functional Diversity in Clade A Lucinid endosymbionts from the Bahamas.</title>
        <authorList>
            <person name="Giani N.M."/>
            <person name="Engel A.S."/>
            <person name="Campbell B.J."/>
        </authorList>
    </citation>
    <scope>NUCLEOTIDE SEQUENCE [LARGE SCALE GENOMIC DNA]</scope>
    <source>
        <strain evidence="7">LUC16012Gg_MoonRockCtena</strain>
    </source>
</reference>
<feature type="disulfide bond" description="Redox-active" evidence="4">
    <location>
        <begin position="69"/>
        <end position="73"/>
    </location>
</feature>
<dbReference type="CDD" id="cd02968">
    <property type="entry name" value="SCO"/>
    <property type="match status" value="1"/>
</dbReference>
<keyword evidence="4" id="KW-1015">Disulfide bond</keyword>
<dbReference type="PANTHER" id="PTHR12151">
    <property type="entry name" value="ELECTRON TRANSPORT PROTIN SCO1/SENC FAMILY MEMBER"/>
    <property type="match status" value="1"/>
</dbReference>
<dbReference type="Gene3D" id="3.40.30.10">
    <property type="entry name" value="Glutaredoxin"/>
    <property type="match status" value="1"/>
</dbReference>
<dbReference type="InterPro" id="IPR036249">
    <property type="entry name" value="Thioredoxin-like_sf"/>
</dbReference>
<comment type="caution">
    <text evidence="7">The sequence shown here is derived from an EMBL/GenBank/DDBJ whole genome shotgun (WGS) entry which is preliminary data.</text>
</comment>
<evidence type="ECO:0000256" key="4">
    <source>
        <dbReference type="PIRSR" id="PIRSR603782-2"/>
    </source>
</evidence>
<protein>
    <submittedName>
        <fullName evidence="7">SCO family protein</fullName>
    </submittedName>
</protein>
<feature type="binding site" evidence="3">
    <location>
        <position position="69"/>
    </location>
    <ligand>
        <name>Cu cation</name>
        <dbReference type="ChEBI" id="CHEBI:23378"/>
    </ligand>
</feature>
<evidence type="ECO:0000256" key="2">
    <source>
        <dbReference type="ARBA" id="ARBA00023008"/>
    </source>
</evidence>
<organism evidence="7 8">
    <name type="scientific">Candidatus Thiodiazotropha taylori</name>
    <dbReference type="NCBI Taxonomy" id="2792791"/>
    <lineage>
        <taxon>Bacteria</taxon>
        <taxon>Pseudomonadati</taxon>
        <taxon>Pseudomonadota</taxon>
        <taxon>Gammaproteobacteria</taxon>
        <taxon>Chromatiales</taxon>
        <taxon>Sedimenticolaceae</taxon>
        <taxon>Candidatus Thiodiazotropha</taxon>
    </lineage>
</organism>
<dbReference type="PROSITE" id="PS51352">
    <property type="entry name" value="THIOREDOXIN_2"/>
    <property type="match status" value="1"/>
</dbReference>
<name>A0A944MFN7_9GAMM</name>
<proteinExistence type="inferred from homology"/>
<keyword evidence="5" id="KW-0732">Signal</keyword>
<evidence type="ECO:0000313" key="7">
    <source>
        <dbReference type="EMBL" id="MBT2990998.1"/>
    </source>
</evidence>
<feature type="binding site" evidence="3">
    <location>
        <position position="160"/>
    </location>
    <ligand>
        <name>Cu cation</name>
        <dbReference type="ChEBI" id="CHEBI:23378"/>
    </ligand>
</feature>
<feature type="signal peptide" evidence="5">
    <location>
        <begin position="1"/>
        <end position="20"/>
    </location>
</feature>
<sequence>MIRWIPLFFTLLLFTSLATSEDAARHDRTPELSAEQPGGDFTLQSSRGEFALKQFRGKVVLLYFGYAKCPDVCPTSLAVLAQALGELSDDELKMVQGVFVSVDPDRDSFQVLDDYVSYFHPNLIGVTGTAAELAEVAELYGVKYSKVDLEDSAFDYAVDHSSTTYLITPDGELRFMFPHQTPSFVILEAIRYVLTADLSH</sequence>
<evidence type="ECO:0000256" key="5">
    <source>
        <dbReference type="SAM" id="SignalP"/>
    </source>
</evidence>
<dbReference type="FunFam" id="3.40.30.10:FF:000013">
    <property type="entry name" value="Blast:Protein SCO1 homolog, mitochondrial"/>
    <property type="match status" value="1"/>
</dbReference>
<dbReference type="SUPFAM" id="SSF52833">
    <property type="entry name" value="Thioredoxin-like"/>
    <property type="match status" value="1"/>
</dbReference>
<evidence type="ECO:0000259" key="6">
    <source>
        <dbReference type="PROSITE" id="PS51352"/>
    </source>
</evidence>
<feature type="binding site" evidence="3">
    <location>
        <position position="73"/>
    </location>
    <ligand>
        <name>Cu cation</name>
        <dbReference type="ChEBI" id="CHEBI:23378"/>
    </ligand>
</feature>
<dbReference type="GO" id="GO:0046872">
    <property type="term" value="F:metal ion binding"/>
    <property type="evidence" value="ECO:0007669"/>
    <property type="project" value="UniProtKB-KW"/>
</dbReference>
<dbReference type="InterPro" id="IPR003782">
    <property type="entry name" value="SCO1/SenC"/>
</dbReference>
<dbReference type="InterPro" id="IPR013766">
    <property type="entry name" value="Thioredoxin_domain"/>
</dbReference>
<dbReference type="AlphaFoldDB" id="A0A944MFN7"/>
<keyword evidence="2 3" id="KW-0186">Copper</keyword>
<feature type="domain" description="Thioredoxin" evidence="6">
    <location>
        <begin position="32"/>
        <end position="195"/>
    </location>
</feature>
<evidence type="ECO:0000256" key="1">
    <source>
        <dbReference type="ARBA" id="ARBA00010996"/>
    </source>
</evidence>
<dbReference type="EMBL" id="JAHHGM010000025">
    <property type="protein sequence ID" value="MBT2990998.1"/>
    <property type="molecule type" value="Genomic_DNA"/>
</dbReference>
<keyword evidence="3" id="KW-0479">Metal-binding</keyword>
<feature type="chain" id="PRO_5037946008" evidence="5">
    <location>
        <begin position="21"/>
        <end position="200"/>
    </location>
</feature>
<dbReference type="Proteomes" id="UP000770889">
    <property type="component" value="Unassembled WGS sequence"/>
</dbReference>